<name>A0A9J5WST8_SOLCO</name>
<gene>
    <name evidence="2" type="ORF">H5410_049397</name>
</gene>
<reference evidence="2 3" key="1">
    <citation type="submission" date="2020-09" db="EMBL/GenBank/DDBJ databases">
        <title>De no assembly of potato wild relative species, Solanum commersonii.</title>
        <authorList>
            <person name="Cho K."/>
        </authorList>
    </citation>
    <scope>NUCLEOTIDE SEQUENCE [LARGE SCALE GENOMIC DNA]</scope>
    <source>
        <strain evidence="2">LZ3.2</strain>
        <tissue evidence="2">Leaf</tissue>
    </source>
</reference>
<protein>
    <submittedName>
        <fullName evidence="2">Uncharacterized protein</fullName>
    </submittedName>
</protein>
<proteinExistence type="predicted"/>
<sequence length="78" mass="8207">MVARTEKTDMEAAPVGMEATRPPAGRDVPLPQLRATVLYCCDGGVAWRGVELVGDGGVAPVGEGGDRRRWGWVGVGWG</sequence>
<feature type="compositionally biased region" description="Basic and acidic residues" evidence="1">
    <location>
        <begin position="1"/>
        <end position="10"/>
    </location>
</feature>
<dbReference type="AlphaFoldDB" id="A0A9J5WST8"/>
<accession>A0A9J5WST8</accession>
<comment type="caution">
    <text evidence="2">The sequence shown here is derived from an EMBL/GenBank/DDBJ whole genome shotgun (WGS) entry which is preliminary data.</text>
</comment>
<dbReference type="Proteomes" id="UP000824120">
    <property type="component" value="Chromosome 10"/>
</dbReference>
<evidence type="ECO:0000256" key="1">
    <source>
        <dbReference type="SAM" id="MobiDB-lite"/>
    </source>
</evidence>
<evidence type="ECO:0000313" key="3">
    <source>
        <dbReference type="Proteomes" id="UP000824120"/>
    </source>
</evidence>
<dbReference type="EMBL" id="JACXVP010000010">
    <property type="protein sequence ID" value="KAG5578770.1"/>
    <property type="molecule type" value="Genomic_DNA"/>
</dbReference>
<dbReference type="OrthoDB" id="10502406at2759"/>
<organism evidence="2 3">
    <name type="scientific">Solanum commersonii</name>
    <name type="common">Commerson's wild potato</name>
    <name type="synonym">Commerson's nightshade</name>
    <dbReference type="NCBI Taxonomy" id="4109"/>
    <lineage>
        <taxon>Eukaryota</taxon>
        <taxon>Viridiplantae</taxon>
        <taxon>Streptophyta</taxon>
        <taxon>Embryophyta</taxon>
        <taxon>Tracheophyta</taxon>
        <taxon>Spermatophyta</taxon>
        <taxon>Magnoliopsida</taxon>
        <taxon>eudicotyledons</taxon>
        <taxon>Gunneridae</taxon>
        <taxon>Pentapetalae</taxon>
        <taxon>asterids</taxon>
        <taxon>lamiids</taxon>
        <taxon>Solanales</taxon>
        <taxon>Solanaceae</taxon>
        <taxon>Solanoideae</taxon>
        <taxon>Solaneae</taxon>
        <taxon>Solanum</taxon>
    </lineage>
</organism>
<keyword evidence="3" id="KW-1185">Reference proteome</keyword>
<evidence type="ECO:0000313" key="2">
    <source>
        <dbReference type="EMBL" id="KAG5578770.1"/>
    </source>
</evidence>
<feature type="region of interest" description="Disordered" evidence="1">
    <location>
        <begin position="1"/>
        <end position="28"/>
    </location>
</feature>